<dbReference type="SUPFAM" id="SSF48371">
    <property type="entry name" value="ARM repeat"/>
    <property type="match status" value="1"/>
</dbReference>
<dbReference type="GO" id="GO:0005049">
    <property type="term" value="F:nuclear export signal receptor activity"/>
    <property type="evidence" value="ECO:0007669"/>
    <property type="project" value="TreeGrafter"/>
</dbReference>
<evidence type="ECO:0000256" key="3">
    <source>
        <dbReference type="ARBA" id="ARBA00023242"/>
    </source>
</evidence>
<evidence type="ECO:0000313" key="6">
    <source>
        <dbReference type="Proteomes" id="UP000799118"/>
    </source>
</evidence>
<dbReference type="GO" id="GO:0005829">
    <property type="term" value="C:cytosol"/>
    <property type="evidence" value="ECO:0007669"/>
    <property type="project" value="TreeGrafter"/>
</dbReference>
<dbReference type="PANTHER" id="PTHR10997:SF8">
    <property type="entry name" value="EXPORTIN-2"/>
    <property type="match status" value="1"/>
</dbReference>
<dbReference type="PROSITE" id="PS50166">
    <property type="entry name" value="IMPORTIN_B_NT"/>
    <property type="match status" value="1"/>
</dbReference>
<keyword evidence="6" id="KW-1185">Reference proteome</keyword>
<protein>
    <recommendedName>
        <fullName evidence="4">Importin N-terminal domain-containing protein</fullName>
    </recommendedName>
</protein>
<dbReference type="GO" id="GO:0031267">
    <property type="term" value="F:small GTPase binding"/>
    <property type="evidence" value="ECO:0007669"/>
    <property type="project" value="InterPro"/>
</dbReference>
<sequence>MADLPNLLLASLDPSTRKQAEQNLNAYSEQQGFLSHLLGLVIDQSQNRSVRLSGSIYLKNISKSRWL</sequence>
<dbReference type="Gene3D" id="1.25.10.10">
    <property type="entry name" value="Leucine-rich Repeat Variant"/>
    <property type="match status" value="1"/>
</dbReference>
<dbReference type="PANTHER" id="PTHR10997">
    <property type="entry name" value="IMPORTIN-7, 8, 11"/>
    <property type="match status" value="1"/>
</dbReference>
<dbReference type="GO" id="GO:0006606">
    <property type="term" value="P:protein import into nucleus"/>
    <property type="evidence" value="ECO:0007669"/>
    <property type="project" value="TreeGrafter"/>
</dbReference>
<dbReference type="GO" id="GO:0005635">
    <property type="term" value="C:nuclear envelope"/>
    <property type="evidence" value="ECO:0007669"/>
    <property type="project" value="TreeGrafter"/>
</dbReference>
<feature type="domain" description="Importin N-terminal" evidence="4">
    <location>
        <begin position="20"/>
        <end position="67"/>
    </location>
</feature>
<dbReference type="OrthoDB" id="3268246at2759"/>
<accession>A0A6A4GAV8</accession>
<dbReference type="AlphaFoldDB" id="A0A6A4GAV8"/>
<keyword evidence="2" id="KW-0813">Transport</keyword>
<evidence type="ECO:0000256" key="2">
    <source>
        <dbReference type="ARBA" id="ARBA00022448"/>
    </source>
</evidence>
<dbReference type="EMBL" id="ML771232">
    <property type="protein sequence ID" value="KAE9382629.1"/>
    <property type="molecule type" value="Genomic_DNA"/>
</dbReference>
<dbReference type="GO" id="GO:0006611">
    <property type="term" value="P:protein export from nucleus"/>
    <property type="evidence" value="ECO:0007669"/>
    <property type="project" value="TreeGrafter"/>
</dbReference>
<dbReference type="InterPro" id="IPR016024">
    <property type="entry name" value="ARM-type_fold"/>
</dbReference>
<dbReference type="InterPro" id="IPR011989">
    <property type="entry name" value="ARM-like"/>
</dbReference>
<keyword evidence="3" id="KW-0539">Nucleus</keyword>
<evidence type="ECO:0000256" key="1">
    <source>
        <dbReference type="ARBA" id="ARBA00004123"/>
    </source>
</evidence>
<comment type="subcellular location">
    <subcellularLocation>
        <location evidence="1">Nucleus</location>
    </subcellularLocation>
</comment>
<organism evidence="5 6">
    <name type="scientific">Gymnopus androsaceus JB14</name>
    <dbReference type="NCBI Taxonomy" id="1447944"/>
    <lineage>
        <taxon>Eukaryota</taxon>
        <taxon>Fungi</taxon>
        <taxon>Dikarya</taxon>
        <taxon>Basidiomycota</taxon>
        <taxon>Agaricomycotina</taxon>
        <taxon>Agaricomycetes</taxon>
        <taxon>Agaricomycetidae</taxon>
        <taxon>Agaricales</taxon>
        <taxon>Marasmiineae</taxon>
        <taxon>Omphalotaceae</taxon>
        <taxon>Gymnopus</taxon>
    </lineage>
</organism>
<evidence type="ECO:0000313" key="5">
    <source>
        <dbReference type="EMBL" id="KAE9382629.1"/>
    </source>
</evidence>
<dbReference type="InterPro" id="IPR001494">
    <property type="entry name" value="Importin-beta_N"/>
</dbReference>
<feature type="non-terminal residue" evidence="5">
    <location>
        <position position="67"/>
    </location>
</feature>
<proteinExistence type="predicted"/>
<name>A0A6A4GAV8_9AGAR</name>
<evidence type="ECO:0000259" key="4">
    <source>
        <dbReference type="PROSITE" id="PS50166"/>
    </source>
</evidence>
<dbReference type="Pfam" id="PF03810">
    <property type="entry name" value="IBN_N"/>
    <property type="match status" value="1"/>
</dbReference>
<dbReference type="Proteomes" id="UP000799118">
    <property type="component" value="Unassembled WGS sequence"/>
</dbReference>
<gene>
    <name evidence="5" type="ORF">BT96DRAFT_1050621</name>
</gene>
<reference evidence="5" key="1">
    <citation type="journal article" date="2019" name="Environ. Microbiol.">
        <title>Fungal ecological strategies reflected in gene transcription - a case study of two litter decomposers.</title>
        <authorList>
            <person name="Barbi F."/>
            <person name="Kohler A."/>
            <person name="Barry K."/>
            <person name="Baskaran P."/>
            <person name="Daum C."/>
            <person name="Fauchery L."/>
            <person name="Ihrmark K."/>
            <person name="Kuo A."/>
            <person name="LaButti K."/>
            <person name="Lipzen A."/>
            <person name="Morin E."/>
            <person name="Grigoriev I.V."/>
            <person name="Henrissat B."/>
            <person name="Lindahl B."/>
            <person name="Martin F."/>
        </authorList>
    </citation>
    <scope>NUCLEOTIDE SEQUENCE</scope>
    <source>
        <strain evidence="5">JB14</strain>
    </source>
</reference>